<reference evidence="8" key="1">
    <citation type="journal article" date="2014" name="Int. J. Syst. Evol. Microbiol.">
        <title>Complete genome sequence of Corynebacterium casei LMG S-19264T (=DSM 44701T), isolated from a smear-ripened cheese.</title>
        <authorList>
            <consortium name="US DOE Joint Genome Institute (JGI-PGF)"/>
            <person name="Walter F."/>
            <person name="Albersmeier A."/>
            <person name="Kalinowski J."/>
            <person name="Ruckert C."/>
        </authorList>
    </citation>
    <scope>NUCLEOTIDE SEQUENCE</scope>
    <source>
        <strain evidence="8">CGMCC 4.7278</strain>
    </source>
</reference>
<dbReference type="GO" id="GO:0003700">
    <property type="term" value="F:DNA-binding transcription factor activity"/>
    <property type="evidence" value="ECO:0007669"/>
    <property type="project" value="InterPro"/>
</dbReference>
<dbReference type="Gene3D" id="1.10.10.10">
    <property type="entry name" value="Winged helix-like DNA-binding domain superfamily/Winged helix DNA-binding domain"/>
    <property type="match status" value="1"/>
</dbReference>
<dbReference type="Gene3D" id="3.40.190.10">
    <property type="entry name" value="Periplasmic binding protein-like II"/>
    <property type="match status" value="4"/>
</dbReference>
<dbReference type="PANTHER" id="PTHR30346">
    <property type="entry name" value="TRANSCRIPTIONAL DUAL REGULATOR HCAR-RELATED"/>
    <property type="match status" value="1"/>
</dbReference>
<dbReference type="GO" id="GO:0032993">
    <property type="term" value="C:protein-DNA complex"/>
    <property type="evidence" value="ECO:0007669"/>
    <property type="project" value="TreeGrafter"/>
</dbReference>
<feature type="compositionally biased region" description="Low complexity" evidence="6">
    <location>
        <begin position="307"/>
        <end position="332"/>
    </location>
</feature>
<reference evidence="8" key="2">
    <citation type="submission" date="2020-09" db="EMBL/GenBank/DDBJ databases">
        <authorList>
            <person name="Sun Q."/>
            <person name="Zhou Y."/>
        </authorList>
    </citation>
    <scope>NUCLEOTIDE SEQUENCE</scope>
    <source>
        <strain evidence="8">CGMCC 4.7278</strain>
    </source>
</reference>
<dbReference type="SUPFAM" id="SSF53850">
    <property type="entry name" value="Periplasmic binding protein-like II"/>
    <property type="match status" value="1"/>
</dbReference>
<feature type="domain" description="HTH lysR-type" evidence="7">
    <location>
        <begin position="17"/>
        <end position="74"/>
    </location>
</feature>
<keyword evidence="4" id="KW-0010">Activator</keyword>
<gene>
    <name evidence="8" type="ORF">GCM10011591_12750</name>
</gene>
<dbReference type="EMBL" id="BMMW01000001">
    <property type="protein sequence ID" value="GGK42585.1"/>
    <property type="molecule type" value="Genomic_DNA"/>
</dbReference>
<dbReference type="AlphaFoldDB" id="A0A917QDB7"/>
<keyword evidence="2" id="KW-0805">Transcription regulation</keyword>
<dbReference type="Proteomes" id="UP000612956">
    <property type="component" value="Unassembled WGS sequence"/>
</dbReference>
<dbReference type="InterPro" id="IPR036388">
    <property type="entry name" value="WH-like_DNA-bd_sf"/>
</dbReference>
<evidence type="ECO:0000313" key="8">
    <source>
        <dbReference type="EMBL" id="GGK42585.1"/>
    </source>
</evidence>
<name>A0A917QDB7_9NOCA</name>
<evidence type="ECO:0000313" key="9">
    <source>
        <dbReference type="Proteomes" id="UP000612956"/>
    </source>
</evidence>
<protein>
    <recommendedName>
        <fullName evidence="7">HTH lysR-type domain-containing protein</fullName>
    </recommendedName>
</protein>
<dbReference type="GO" id="GO:0003677">
    <property type="term" value="F:DNA binding"/>
    <property type="evidence" value="ECO:0007669"/>
    <property type="project" value="UniProtKB-KW"/>
</dbReference>
<evidence type="ECO:0000256" key="4">
    <source>
        <dbReference type="ARBA" id="ARBA00023159"/>
    </source>
</evidence>
<dbReference type="RefSeq" id="WP_188827825.1">
    <property type="nucleotide sequence ID" value="NZ_BMMW01000001.1"/>
</dbReference>
<evidence type="ECO:0000256" key="5">
    <source>
        <dbReference type="ARBA" id="ARBA00023163"/>
    </source>
</evidence>
<comment type="caution">
    <text evidence="8">The sequence shown here is derived from an EMBL/GenBank/DDBJ whole genome shotgun (WGS) entry which is preliminary data.</text>
</comment>
<dbReference type="PANTHER" id="PTHR30346:SF0">
    <property type="entry name" value="HCA OPERON TRANSCRIPTIONAL ACTIVATOR HCAR"/>
    <property type="match status" value="1"/>
</dbReference>
<dbReference type="InterPro" id="IPR000847">
    <property type="entry name" value="LysR_HTH_N"/>
</dbReference>
<keyword evidence="3" id="KW-0238">DNA-binding</keyword>
<sequence length="339" mass="36926">MSDFENREFDVSVAEQIDLTRLRRFVAVAEELHFARAAKALHIPRQALSATTIELEAELGTHLFVPGASPTQLTDEGRALLDWAREVIRAAEQAEREQKPETEPGFRVGFVDGVTVSKWARIWADRLPDVPLEVVGIPQAEQQQALVDGRVDVCFVRLPINRDVLHAIPLWSETPVAVVRKEDELSLLDALTPADLADEIVQDTTELDTAVDALAMVAAVGGAAIVPQSIARLHHRRDLVYRPISDTDFTEIALAWPVDSDDSELREEFVGIVRGRSANSSRGVAAEPARESKPAAKQKQAPKKKPAPSAKGGAKQPGRQANSRGASGSARKSGGRRGR</sequence>
<evidence type="ECO:0000256" key="6">
    <source>
        <dbReference type="SAM" id="MobiDB-lite"/>
    </source>
</evidence>
<evidence type="ECO:0000259" key="7">
    <source>
        <dbReference type="PROSITE" id="PS50931"/>
    </source>
</evidence>
<dbReference type="InterPro" id="IPR036390">
    <property type="entry name" value="WH_DNA-bd_sf"/>
</dbReference>
<dbReference type="InterPro" id="IPR005119">
    <property type="entry name" value="LysR_subst-bd"/>
</dbReference>
<dbReference type="SUPFAM" id="SSF46785">
    <property type="entry name" value="Winged helix' DNA-binding domain"/>
    <property type="match status" value="1"/>
</dbReference>
<comment type="similarity">
    <text evidence="1">Belongs to the LysR transcriptional regulatory family.</text>
</comment>
<evidence type="ECO:0000256" key="3">
    <source>
        <dbReference type="ARBA" id="ARBA00023125"/>
    </source>
</evidence>
<evidence type="ECO:0000256" key="2">
    <source>
        <dbReference type="ARBA" id="ARBA00023015"/>
    </source>
</evidence>
<keyword evidence="9" id="KW-1185">Reference proteome</keyword>
<organism evidence="8 9">
    <name type="scientific">Nocardia camponoti</name>
    <dbReference type="NCBI Taxonomy" id="1616106"/>
    <lineage>
        <taxon>Bacteria</taxon>
        <taxon>Bacillati</taxon>
        <taxon>Actinomycetota</taxon>
        <taxon>Actinomycetes</taxon>
        <taxon>Mycobacteriales</taxon>
        <taxon>Nocardiaceae</taxon>
        <taxon>Nocardia</taxon>
    </lineage>
</organism>
<evidence type="ECO:0000256" key="1">
    <source>
        <dbReference type="ARBA" id="ARBA00009437"/>
    </source>
</evidence>
<dbReference type="Pfam" id="PF03466">
    <property type="entry name" value="LysR_substrate"/>
    <property type="match status" value="1"/>
</dbReference>
<feature type="region of interest" description="Disordered" evidence="6">
    <location>
        <begin position="276"/>
        <end position="339"/>
    </location>
</feature>
<dbReference type="PROSITE" id="PS50931">
    <property type="entry name" value="HTH_LYSR"/>
    <property type="match status" value="1"/>
</dbReference>
<accession>A0A917QDB7</accession>
<dbReference type="Pfam" id="PF00126">
    <property type="entry name" value="HTH_1"/>
    <property type="match status" value="1"/>
</dbReference>
<keyword evidence="5" id="KW-0804">Transcription</keyword>
<proteinExistence type="inferred from homology"/>